<evidence type="ECO:0000313" key="1">
    <source>
        <dbReference type="EMBL" id="KAE9532173.1"/>
    </source>
</evidence>
<organism evidence="1 2">
    <name type="scientific">Aphis glycines</name>
    <name type="common">Soybean aphid</name>
    <dbReference type="NCBI Taxonomy" id="307491"/>
    <lineage>
        <taxon>Eukaryota</taxon>
        <taxon>Metazoa</taxon>
        <taxon>Ecdysozoa</taxon>
        <taxon>Arthropoda</taxon>
        <taxon>Hexapoda</taxon>
        <taxon>Insecta</taxon>
        <taxon>Pterygota</taxon>
        <taxon>Neoptera</taxon>
        <taxon>Paraneoptera</taxon>
        <taxon>Hemiptera</taxon>
        <taxon>Sternorrhyncha</taxon>
        <taxon>Aphidomorpha</taxon>
        <taxon>Aphidoidea</taxon>
        <taxon>Aphididae</taxon>
        <taxon>Aphidini</taxon>
        <taxon>Aphis</taxon>
        <taxon>Aphis</taxon>
    </lineage>
</organism>
<dbReference type="Proteomes" id="UP000475862">
    <property type="component" value="Unassembled WGS sequence"/>
</dbReference>
<dbReference type="EMBL" id="VYZN01000040">
    <property type="protein sequence ID" value="KAE9532173.1"/>
    <property type="molecule type" value="Genomic_DNA"/>
</dbReference>
<evidence type="ECO:0000313" key="2">
    <source>
        <dbReference type="Proteomes" id="UP000475862"/>
    </source>
</evidence>
<sequence length="257" mass="29869">MTRLHELNVVKNLKQKTCFLTLWLTAIRKSNMFKYLFSSRFRTGATLSPFKCAAPTPRKKNVPRRKYGPVPVTYKRIGILNISNILNLSSLMLINSSNALHPVFCVDNLIFYLKPNFDKFWHTHKSEIKIKFVAAFLDQKRLQILKLLDIFLKPTNDFYGIHHDQISKHHYNISPLIYLLTLTACVLPSFRTSIKLNNSILYSNIIPKSNVNLLTVTSRVYFLGQSPQTILDISVDYKNSNLVGHPLNWWYLRENLN</sequence>
<protein>
    <submittedName>
        <fullName evidence="1">Uncharacterized protein</fullName>
    </submittedName>
</protein>
<comment type="caution">
    <text evidence="1">The sequence shown here is derived from an EMBL/GenBank/DDBJ whole genome shotgun (WGS) entry which is preliminary data.</text>
</comment>
<name>A0A6G0TFW2_APHGL</name>
<reference evidence="1 2" key="1">
    <citation type="submission" date="2019-08" db="EMBL/GenBank/DDBJ databases">
        <title>The genome of the soybean aphid Biotype 1, its phylome, world population structure and adaptation to the North American continent.</title>
        <authorList>
            <person name="Giordano R."/>
            <person name="Donthu R.K."/>
            <person name="Hernandez A.G."/>
            <person name="Wright C.L."/>
            <person name="Zimin A.V."/>
        </authorList>
    </citation>
    <scope>NUCLEOTIDE SEQUENCE [LARGE SCALE GENOMIC DNA]</scope>
    <source>
        <tissue evidence="1">Whole aphids</tissue>
    </source>
</reference>
<accession>A0A6G0TFW2</accession>
<proteinExistence type="predicted"/>
<dbReference type="AlphaFoldDB" id="A0A6G0TFW2"/>
<keyword evidence="2" id="KW-1185">Reference proteome</keyword>
<gene>
    <name evidence="1" type="ORF">AGLY_010375</name>
</gene>